<dbReference type="eggNOG" id="KOG4197">
    <property type="taxonomic scope" value="Eukaryota"/>
</dbReference>
<reference evidence="5" key="1">
    <citation type="journal article" date="2010" name="Nat. Biotechnol.">
        <title>Draft genome sequence of the oilseed species Ricinus communis.</title>
        <authorList>
            <person name="Chan A.P."/>
            <person name="Crabtree J."/>
            <person name="Zhao Q."/>
            <person name="Lorenzi H."/>
            <person name="Orvis J."/>
            <person name="Puiu D."/>
            <person name="Melake-Berhan A."/>
            <person name="Jones K.M."/>
            <person name="Redman J."/>
            <person name="Chen G."/>
            <person name="Cahoon E.B."/>
            <person name="Gedil M."/>
            <person name="Stanke M."/>
            <person name="Haas B.J."/>
            <person name="Wortman J.R."/>
            <person name="Fraser-Liggett C.M."/>
            <person name="Ravel J."/>
            <person name="Rabinowicz P.D."/>
        </authorList>
    </citation>
    <scope>NUCLEOTIDE SEQUENCE [LARGE SCALE GENOMIC DNA]</scope>
    <source>
        <strain evidence="5">cv. Hale</strain>
    </source>
</reference>
<dbReference type="PANTHER" id="PTHR47926:SF463">
    <property type="entry name" value="PENTATRICOPEPTIDE REPEAT-CONTAINING PROTEIN"/>
    <property type="match status" value="1"/>
</dbReference>
<dbReference type="InParanoid" id="B9S6E6"/>
<feature type="repeat" description="PPR" evidence="3">
    <location>
        <begin position="75"/>
        <end position="109"/>
    </location>
</feature>
<evidence type="ECO:0000256" key="2">
    <source>
        <dbReference type="ARBA" id="ARBA00022737"/>
    </source>
</evidence>
<dbReference type="GO" id="GO:0009451">
    <property type="term" value="P:RNA modification"/>
    <property type="evidence" value="ECO:0007669"/>
    <property type="project" value="InterPro"/>
</dbReference>
<dbReference type="InterPro" id="IPR046960">
    <property type="entry name" value="PPR_At4g14850-like_plant"/>
</dbReference>
<comment type="similarity">
    <text evidence="1">Belongs to the PPR family. PCMP-H subfamily.</text>
</comment>
<name>B9S6E6_RICCO</name>
<evidence type="ECO:0000256" key="1">
    <source>
        <dbReference type="ARBA" id="ARBA00006643"/>
    </source>
</evidence>
<dbReference type="Gene3D" id="1.25.40.10">
    <property type="entry name" value="Tetratricopeptide repeat domain"/>
    <property type="match status" value="3"/>
</dbReference>
<dbReference type="FunFam" id="1.25.40.10:FF:000470">
    <property type="entry name" value="Pentatricopeptide repeat-containing protein At5g66520"/>
    <property type="match status" value="1"/>
</dbReference>
<dbReference type="Proteomes" id="UP000008311">
    <property type="component" value="Unassembled WGS sequence"/>
</dbReference>
<dbReference type="InterPro" id="IPR011990">
    <property type="entry name" value="TPR-like_helical_dom_sf"/>
</dbReference>
<keyword evidence="5" id="KW-1185">Reference proteome</keyword>
<dbReference type="SUPFAM" id="SSF48452">
    <property type="entry name" value="TPR-like"/>
    <property type="match status" value="1"/>
</dbReference>
<accession>B9S6E6</accession>
<dbReference type="Pfam" id="PF01535">
    <property type="entry name" value="PPR"/>
    <property type="match status" value="4"/>
</dbReference>
<feature type="repeat" description="PPR" evidence="3">
    <location>
        <begin position="176"/>
        <end position="210"/>
    </location>
</feature>
<dbReference type="InterPro" id="IPR002885">
    <property type="entry name" value="PPR_rpt"/>
</dbReference>
<dbReference type="AlphaFoldDB" id="B9S6E6"/>
<dbReference type="EMBL" id="EQ973879">
    <property type="protein sequence ID" value="EEF40836.1"/>
    <property type="molecule type" value="Genomic_DNA"/>
</dbReference>
<evidence type="ECO:0000313" key="5">
    <source>
        <dbReference type="Proteomes" id="UP000008311"/>
    </source>
</evidence>
<dbReference type="PROSITE" id="PS51375">
    <property type="entry name" value="PPR"/>
    <property type="match status" value="2"/>
</dbReference>
<protein>
    <submittedName>
        <fullName evidence="4">Pentatricopeptide repeat-containing protein, putative</fullName>
    </submittedName>
</protein>
<evidence type="ECO:0000256" key="3">
    <source>
        <dbReference type="PROSITE-ProRule" id="PRU00708"/>
    </source>
</evidence>
<dbReference type="PANTHER" id="PTHR47926">
    <property type="entry name" value="PENTATRICOPEPTIDE REPEAT-CONTAINING PROTEIN"/>
    <property type="match status" value="1"/>
</dbReference>
<organism evidence="4 5">
    <name type="scientific">Ricinus communis</name>
    <name type="common">Castor bean</name>
    <dbReference type="NCBI Taxonomy" id="3988"/>
    <lineage>
        <taxon>Eukaryota</taxon>
        <taxon>Viridiplantae</taxon>
        <taxon>Streptophyta</taxon>
        <taxon>Embryophyta</taxon>
        <taxon>Tracheophyta</taxon>
        <taxon>Spermatophyta</taxon>
        <taxon>Magnoliopsida</taxon>
        <taxon>eudicotyledons</taxon>
        <taxon>Gunneridae</taxon>
        <taxon>Pentapetalae</taxon>
        <taxon>rosids</taxon>
        <taxon>fabids</taxon>
        <taxon>Malpighiales</taxon>
        <taxon>Euphorbiaceae</taxon>
        <taxon>Acalyphoideae</taxon>
        <taxon>Acalypheae</taxon>
        <taxon>Ricinus</taxon>
    </lineage>
</organism>
<proteinExistence type="inferred from homology"/>
<dbReference type="FunFam" id="1.25.40.10:FF:000333">
    <property type="entry name" value="Pentatricopeptide repeat-containing protein"/>
    <property type="match status" value="1"/>
</dbReference>
<keyword evidence="2" id="KW-0677">Repeat</keyword>
<dbReference type="GO" id="GO:0003723">
    <property type="term" value="F:RNA binding"/>
    <property type="evidence" value="ECO:0007669"/>
    <property type="project" value="InterPro"/>
</dbReference>
<dbReference type="NCBIfam" id="TIGR00756">
    <property type="entry name" value="PPR"/>
    <property type="match status" value="3"/>
</dbReference>
<dbReference type="Pfam" id="PF13041">
    <property type="entry name" value="PPR_2"/>
    <property type="match status" value="2"/>
</dbReference>
<sequence>MAPFALHSTMTQTLSLLEKCSSMMELKQIHAQMFKTGSVLETITISELQAFAASPNSGNLTYAKIVFDSLSSRPNTYIWNAMLRGYADSNKPEEALILYHQMLCHSVPHNGYTFPFLLKACSSLSAIEKAQQVHAQIIKLGFGSDVYTTNSLLHAYAASGFIESARIIFDRIPHPDTVSWNSIIDGYVKCGETETAYELFKDMPEKNAISFTVMISGHVQAGLDKEALDLFQEMQIAGIKPDKIVLTNVLSACAHLGALDQGRWIHTYIKKNDVQIDPMLGCALTDMYAKCGSMQDALEVFKKTRKKSVSLWTALIHGFAIHGRGREALYCLQLYRAC</sequence>
<gene>
    <name evidence="4" type="ORF">RCOM_0535820</name>
</gene>
<evidence type="ECO:0000313" key="4">
    <source>
        <dbReference type="EMBL" id="EEF40836.1"/>
    </source>
</evidence>